<feature type="region of interest" description="Disordered" evidence="8">
    <location>
        <begin position="1"/>
        <end position="21"/>
    </location>
</feature>
<evidence type="ECO:0000256" key="5">
    <source>
        <dbReference type="ARBA" id="ARBA00022989"/>
    </source>
</evidence>
<accession>A0A0X1T5C6</accession>
<dbReference type="OrthoDB" id="9807950at2"/>
<keyword evidence="6" id="KW-0843">Virulence</keyword>
<keyword evidence="5 9" id="KW-1133">Transmembrane helix</keyword>
<organism evidence="10 11">
    <name type="scientific">Pseudomonas agarici</name>
    <dbReference type="NCBI Taxonomy" id="46677"/>
    <lineage>
        <taxon>Bacteria</taxon>
        <taxon>Pseudomonadati</taxon>
        <taxon>Pseudomonadota</taxon>
        <taxon>Gammaproteobacteria</taxon>
        <taxon>Pseudomonadales</taxon>
        <taxon>Pseudomonadaceae</taxon>
        <taxon>Pseudomonas</taxon>
    </lineage>
</organism>
<dbReference type="Gene3D" id="3.40.1690.10">
    <property type="entry name" value="secretion proteins EscU"/>
    <property type="match status" value="1"/>
</dbReference>
<dbReference type="GO" id="GO:0009306">
    <property type="term" value="P:protein secretion"/>
    <property type="evidence" value="ECO:0007669"/>
    <property type="project" value="InterPro"/>
</dbReference>
<feature type="transmembrane region" description="Helical" evidence="9">
    <location>
        <begin position="175"/>
        <end position="204"/>
    </location>
</feature>
<evidence type="ECO:0000313" key="10">
    <source>
        <dbReference type="EMBL" id="AMB87251.1"/>
    </source>
</evidence>
<dbReference type="InterPro" id="IPR029025">
    <property type="entry name" value="T3SS_substrate_exporter_C"/>
</dbReference>
<dbReference type="PANTHER" id="PTHR30531">
    <property type="entry name" value="FLAGELLAR BIOSYNTHETIC PROTEIN FLHB"/>
    <property type="match status" value="1"/>
</dbReference>
<comment type="subcellular location">
    <subcellularLocation>
        <location evidence="1">Cell membrane</location>
        <topology evidence="1">Multi-pass membrane protein</topology>
    </subcellularLocation>
</comment>
<name>A0A0X1T5C6_PSEAA</name>
<dbReference type="NCBIfam" id="TIGR01404">
    <property type="entry name" value="FlhB_rel_III"/>
    <property type="match status" value="1"/>
</dbReference>
<proteinExistence type="inferred from homology"/>
<sequence>MSEKTEKATPKKLRDAREKGQVGQSQDLGKLLVLMVVSEVALGQADDSVARLEHLLALPLQRINSHFLSSLTEITGEAAELLIHFILMSVGLAMLMRMVGSWVQIGFLFAPKALKIDFGKLNPLGHLKQMFSGQNLMNLLLSILKATAIGTTLYVSIKPVLGSLVLLADSDLTTYWHALLALLRSVLRTTLGLLLVIGMIDFAMQKYFHAKKMRMSHEDIKKEYKESEGDPHVKGHRRQLAHELLNEEPHTPTKPVEDADMLLVNPTHFAVALYYRPGQTPLPLIHCKGEDAEALALIERARRAKIPVVQSVWLARTLYKVRTGKYIPRPTLLDVAHIYQVIRQLDEVTEDIIQLEDA</sequence>
<evidence type="ECO:0000256" key="1">
    <source>
        <dbReference type="ARBA" id="ARBA00004651"/>
    </source>
</evidence>
<feature type="compositionally biased region" description="Basic and acidic residues" evidence="8">
    <location>
        <begin position="1"/>
        <end position="20"/>
    </location>
</feature>
<keyword evidence="3" id="KW-1003">Cell membrane</keyword>
<evidence type="ECO:0000256" key="3">
    <source>
        <dbReference type="ARBA" id="ARBA00022475"/>
    </source>
</evidence>
<reference evidence="10 11" key="1">
    <citation type="submission" date="2016-01" db="EMBL/GenBank/DDBJ databases">
        <authorList>
            <person name="McClelland M."/>
            <person name="Jain A."/>
            <person name="Saraogi P."/>
            <person name="Mendelson R."/>
            <person name="Westerman R."/>
            <person name="SanMiguel P."/>
            <person name="Csonka L."/>
        </authorList>
    </citation>
    <scope>NUCLEOTIDE SEQUENCE [LARGE SCALE GENOMIC DNA]</scope>
    <source>
        <strain evidence="10 11">NCPPB 2472</strain>
    </source>
</reference>
<evidence type="ECO:0000256" key="7">
    <source>
        <dbReference type="ARBA" id="ARBA00023136"/>
    </source>
</evidence>
<keyword evidence="7 9" id="KW-0472">Membrane</keyword>
<protein>
    <submittedName>
        <fullName evidence="10">Type III secretion system protein</fullName>
    </submittedName>
</protein>
<evidence type="ECO:0000256" key="6">
    <source>
        <dbReference type="ARBA" id="ARBA00023026"/>
    </source>
</evidence>
<dbReference type="EMBL" id="CP014135">
    <property type="protein sequence ID" value="AMB87251.1"/>
    <property type="molecule type" value="Genomic_DNA"/>
</dbReference>
<keyword evidence="4 9" id="KW-0812">Transmembrane</keyword>
<evidence type="ECO:0000256" key="4">
    <source>
        <dbReference type="ARBA" id="ARBA00022692"/>
    </source>
</evidence>
<dbReference type="SUPFAM" id="SSF160544">
    <property type="entry name" value="EscU C-terminal domain-like"/>
    <property type="match status" value="1"/>
</dbReference>
<evidence type="ECO:0000256" key="2">
    <source>
        <dbReference type="ARBA" id="ARBA00010690"/>
    </source>
</evidence>
<dbReference type="RefSeq" id="WP_017133202.1">
    <property type="nucleotide sequence ID" value="NZ_CP014135.1"/>
</dbReference>
<dbReference type="InterPro" id="IPR006135">
    <property type="entry name" value="T3SS_substrate_exporter"/>
</dbReference>
<dbReference type="STRING" id="46677.AWM79_18915"/>
<comment type="similarity">
    <text evidence="2">Belongs to the type III secretion exporter family.</text>
</comment>
<dbReference type="PRINTS" id="PR00950">
    <property type="entry name" value="TYPE3IMSPROT"/>
</dbReference>
<dbReference type="Proteomes" id="UP000063229">
    <property type="component" value="Chromosome"/>
</dbReference>
<evidence type="ECO:0000313" key="11">
    <source>
        <dbReference type="Proteomes" id="UP000063229"/>
    </source>
</evidence>
<dbReference type="KEGG" id="pagb:AWM79_18915"/>
<dbReference type="InterPro" id="IPR006307">
    <property type="entry name" value="BsaZ-like"/>
</dbReference>
<gene>
    <name evidence="10" type="ORF">AWM79_18915</name>
</gene>
<dbReference type="Pfam" id="PF01312">
    <property type="entry name" value="Bac_export_2"/>
    <property type="match status" value="1"/>
</dbReference>
<keyword evidence="11" id="KW-1185">Reference proteome</keyword>
<dbReference type="GO" id="GO:0005886">
    <property type="term" value="C:plasma membrane"/>
    <property type="evidence" value="ECO:0007669"/>
    <property type="project" value="UniProtKB-SubCell"/>
</dbReference>
<evidence type="ECO:0000256" key="9">
    <source>
        <dbReference type="SAM" id="Phobius"/>
    </source>
</evidence>
<dbReference type="AlphaFoldDB" id="A0A0X1T5C6"/>
<feature type="transmembrane region" description="Helical" evidence="9">
    <location>
        <begin position="81"/>
        <end position="110"/>
    </location>
</feature>
<dbReference type="PANTHER" id="PTHR30531:SF14">
    <property type="entry name" value="SURFACE PRESENTATION OF ANTIGENS PROTEIN SPAS"/>
    <property type="match status" value="1"/>
</dbReference>
<evidence type="ECO:0000256" key="8">
    <source>
        <dbReference type="SAM" id="MobiDB-lite"/>
    </source>
</evidence>